<reference evidence="2 3" key="1">
    <citation type="submission" date="2023-08" db="EMBL/GenBank/DDBJ databases">
        <title>Black Yeasts Isolated from many extreme environments.</title>
        <authorList>
            <person name="Coleine C."/>
            <person name="Stajich J.E."/>
            <person name="Selbmann L."/>
        </authorList>
    </citation>
    <scope>NUCLEOTIDE SEQUENCE [LARGE SCALE GENOMIC DNA]</scope>
    <source>
        <strain evidence="2 3">CCFEE 5386</strain>
    </source>
</reference>
<feature type="domain" description="F-box" evidence="1">
    <location>
        <begin position="35"/>
        <end position="72"/>
    </location>
</feature>
<evidence type="ECO:0000259" key="1">
    <source>
        <dbReference type="Pfam" id="PF12937"/>
    </source>
</evidence>
<dbReference type="Proteomes" id="UP001308179">
    <property type="component" value="Unassembled WGS sequence"/>
</dbReference>
<evidence type="ECO:0000313" key="2">
    <source>
        <dbReference type="EMBL" id="KAK5147935.1"/>
    </source>
</evidence>
<comment type="caution">
    <text evidence="2">The sequence shown here is derived from an EMBL/GenBank/DDBJ whole genome shotgun (WGS) entry which is preliminary data.</text>
</comment>
<dbReference type="EMBL" id="JAVRRR010000020">
    <property type="protein sequence ID" value="KAK5147935.1"/>
    <property type="molecule type" value="Genomic_DNA"/>
</dbReference>
<protein>
    <recommendedName>
        <fullName evidence="1">F-box domain-containing protein</fullName>
    </recommendedName>
</protein>
<name>A0ABR0LFB7_9PEZI</name>
<keyword evidence="3" id="KW-1185">Reference proteome</keyword>
<dbReference type="SUPFAM" id="SSF81383">
    <property type="entry name" value="F-box domain"/>
    <property type="match status" value="1"/>
</dbReference>
<gene>
    <name evidence="2" type="ORF">LTR32_000685</name>
</gene>
<evidence type="ECO:0000313" key="3">
    <source>
        <dbReference type="Proteomes" id="UP001308179"/>
    </source>
</evidence>
<dbReference type="Gene3D" id="1.20.1280.50">
    <property type="match status" value="1"/>
</dbReference>
<accession>A0ABR0LFB7</accession>
<proteinExistence type="predicted"/>
<organism evidence="2 3">
    <name type="scientific">Rachicladosporium monterosium</name>
    <dbReference type="NCBI Taxonomy" id="1507873"/>
    <lineage>
        <taxon>Eukaryota</taxon>
        <taxon>Fungi</taxon>
        <taxon>Dikarya</taxon>
        <taxon>Ascomycota</taxon>
        <taxon>Pezizomycotina</taxon>
        <taxon>Dothideomycetes</taxon>
        <taxon>Dothideomycetidae</taxon>
        <taxon>Cladosporiales</taxon>
        <taxon>Cladosporiaceae</taxon>
        <taxon>Rachicladosporium</taxon>
    </lineage>
</organism>
<dbReference type="InterPro" id="IPR001810">
    <property type="entry name" value="F-box_dom"/>
</dbReference>
<dbReference type="Pfam" id="PF12937">
    <property type="entry name" value="F-box-like"/>
    <property type="match status" value="1"/>
</dbReference>
<sequence length="163" mass="18364">MRGERSTLKVAAQRLRNECTTVRAEMAITQANILNALPPELLARIFSYVFAEFPNDIAACRLVNRSFKQNGSRFLLSRVVFALRLKAITKLREVLKHPYFRFHVTELVCDGSSYAEATAMSSTNTWMTASARRGTWKMQHGQSDSASTAWLGRSLTRSVFATL</sequence>
<dbReference type="InterPro" id="IPR036047">
    <property type="entry name" value="F-box-like_dom_sf"/>
</dbReference>